<comment type="subcellular location">
    <subcellularLocation>
        <location evidence="1">Membrane</location>
        <topology evidence="1">Multi-pass membrane protein</topology>
    </subcellularLocation>
</comment>
<dbReference type="Pfam" id="PF01566">
    <property type="entry name" value="Nramp"/>
    <property type="match status" value="1"/>
</dbReference>
<feature type="transmembrane region" description="Helical" evidence="7">
    <location>
        <begin position="71"/>
        <end position="95"/>
    </location>
</feature>
<dbReference type="KEGG" id="xbc:ELE36_16050"/>
<evidence type="ECO:0000256" key="1">
    <source>
        <dbReference type="ARBA" id="ARBA00004141"/>
    </source>
</evidence>
<sequence>MLGPGLVTGASDDDPSGIGTYSQVGAQFGMGLLWTIPFTYPLMCAVQEISARIGRVSGKGIAGNLRAYPRWLMYSIIFLLVIANVINLGADIAAMGAAAKLLLGGPAILYAIALTVVSVLLEVFICYDRYAHVLKWLTLTIFAYVATAFVVQIPWGETLKQTFWPHVSLSADYLTALIAVFGTTISPYLFFWQASQEVEEITAHKGAQALKRTPKEAPAEFWRIRVDTVVGMFFSNIVAFFIILTCAVTLHAHGITSINTAAEAAEALRPVAGRFAFALFAGGIIGTGLLALPVLAGSAAYAVGEAMGWPIGLDKKAARAKGFYAVIAGAMLLGLALNFTSIDPIKALFWSAVINGVTAVPVLVLMMLMANNAKIMGKKFTIPRILRLLGWTTAAVMLAATIAMFATWHSG</sequence>
<feature type="transmembrane region" description="Helical" evidence="7">
    <location>
        <begin position="388"/>
        <end position="408"/>
    </location>
</feature>
<keyword evidence="9" id="KW-1185">Reference proteome</keyword>
<dbReference type="AlphaFoldDB" id="A0A411HQK8"/>
<feature type="transmembrane region" description="Helical" evidence="7">
    <location>
        <begin position="233"/>
        <end position="255"/>
    </location>
</feature>
<dbReference type="GO" id="GO:0015293">
    <property type="term" value="F:symporter activity"/>
    <property type="evidence" value="ECO:0007669"/>
    <property type="project" value="UniProtKB-KW"/>
</dbReference>
<feature type="transmembrane region" description="Helical" evidence="7">
    <location>
        <begin position="275"/>
        <end position="303"/>
    </location>
</feature>
<evidence type="ECO:0000313" key="8">
    <source>
        <dbReference type="EMBL" id="QBB72736.1"/>
    </source>
</evidence>
<feature type="transmembrane region" description="Helical" evidence="7">
    <location>
        <begin position="173"/>
        <end position="191"/>
    </location>
</feature>
<evidence type="ECO:0000256" key="4">
    <source>
        <dbReference type="ARBA" id="ARBA00022847"/>
    </source>
</evidence>
<keyword evidence="2" id="KW-0813">Transport</keyword>
<feature type="transmembrane region" description="Helical" evidence="7">
    <location>
        <begin position="31"/>
        <end position="50"/>
    </location>
</feature>
<evidence type="ECO:0000256" key="5">
    <source>
        <dbReference type="ARBA" id="ARBA00022989"/>
    </source>
</evidence>
<dbReference type="OrthoDB" id="9787548at2"/>
<evidence type="ECO:0000256" key="6">
    <source>
        <dbReference type="ARBA" id="ARBA00023136"/>
    </source>
</evidence>
<accession>A0A411HQK8</accession>
<keyword evidence="3 7" id="KW-0812">Transmembrane</keyword>
<dbReference type="PANTHER" id="PTHR11706:SF33">
    <property type="entry name" value="NATURAL RESISTANCE-ASSOCIATED MACROPHAGE PROTEIN 2"/>
    <property type="match status" value="1"/>
</dbReference>
<dbReference type="GO" id="GO:0005886">
    <property type="term" value="C:plasma membrane"/>
    <property type="evidence" value="ECO:0007669"/>
    <property type="project" value="TreeGrafter"/>
</dbReference>
<dbReference type="EMBL" id="CP035704">
    <property type="protein sequence ID" value="QBB72736.1"/>
    <property type="molecule type" value="Genomic_DNA"/>
</dbReference>
<protein>
    <submittedName>
        <fullName evidence="8">Divalent metal cation transporter</fullName>
    </submittedName>
</protein>
<evidence type="ECO:0000313" key="9">
    <source>
        <dbReference type="Proteomes" id="UP000291562"/>
    </source>
</evidence>
<feature type="transmembrane region" description="Helical" evidence="7">
    <location>
        <begin position="134"/>
        <end position="153"/>
    </location>
</feature>
<dbReference type="GO" id="GO:0015086">
    <property type="term" value="F:cadmium ion transmembrane transporter activity"/>
    <property type="evidence" value="ECO:0007669"/>
    <property type="project" value="TreeGrafter"/>
</dbReference>
<keyword evidence="6 7" id="KW-0472">Membrane</keyword>
<feature type="transmembrane region" description="Helical" evidence="7">
    <location>
        <begin position="107"/>
        <end position="127"/>
    </location>
</feature>
<reference evidence="8 9" key="1">
    <citation type="submission" date="2019-01" db="EMBL/GenBank/DDBJ databases">
        <title>Pseudolysobacter antarctica gen. nov., sp. nov., isolated from Fildes Peninsula, Antarctica.</title>
        <authorList>
            <person name="Wei Z."/>
            <person name="Peng F."/>
        </authorList>
    </citation>
    <scope>NUCLEOTIDE SEQUENCE [LARGE SCALE GENOMIC DNA]</scope>
    <source>
        <strain evidence="8 9">AQ6-296</strain>
    </source>
</reference>
<keyword evidence="5 7" id="KW-1133">Transmembrane helix</keyword>
<dbReference type="Proteomes" id="UP000291562">
    <property type="component" value="Chromosome"/>
</dbReference>
<dbReference type="PANTHER" id="PTHR11706">
    <property type="entry name" value="SOLUTE CARRIER PROTEIN FAMILY 11 MEMBER"/>
    <property type="match status" value="1"/>
</dbReference>
<organism evidence="8 9">
    <name type="scientific">Pseudolysobacter antarcticus</name>
    <dbReference type="NCBI Taxonomy" id="2511995"/>
    <lineage>
        <taxon>Bacteria</taxon>
        <taxon>Pseudomonadati</taxon>
        <taxon>Pseudomonadota</taxon>
        <taxon>Gammaproteobacteria</taxon>
        <taxon>Lysobacterales</taxon>
        <taxon>Rhodanobacteraceae</taxon>
        <taxon>Pseudolysobacter</taxon>
    </lineage>
</organism>
<dbReference type="InterPro" id="IPR001046">
    <property type="entry name" value="NRAMP_fam"/>
</dbReference>
<name>A0A411HQK8_9GAMM</name>
<gene>
    <name evidence="8" type="ORF">ELE36_16050</name>
</gene>
<keyword evidence="4" id="KW-0769">Symport</keyword>
<feature type="transmembrane region" description="Helical" evidence="7">
    <location>
        <begin position="323"/>
        <end position="342"/>
    </location>
</feature>
<evidence type="ECO:0000256" key="3">
    <source>
        <dbReference type="ARBA" id="ARBA00022692"/>
    </source>
</evidence>
<dbReference type="GO" id="GO:0034755">
    <property type="term" value="P:iron ion transmembrane transport"/>
    <property type="evidence" value="ECO:0007669"/>
    <property type="project" value="TreeGrafter"/>
</dbReference>
<feature type="transmembrane region" description="Helical" evidence="7">
    <location>
        <begin position="348"/>
        <end position="368"/>
    </location>
</feature>
<evidence type="ECO:0000256" key="2">
    <source>
        <dbReference type="ARBA" id="ARBA00022448"/>
    </source>
</evidence>
<evidence type="ECO:0000256" key="7">
    <source>
        <dbReference type="SAM" id="Phobius"/>
    </source>
</evidence>
<dbReference type="GO" id="GO:0005384">
    <property type="term" value="F:manganese ion transmembrane transporter activity"/>
    <property type="evidence" value="ECO:0007669"/>
    <property type="project" value="TreeGrafter"/>
</dbReference>
<proteinExistence type="predicted"/>